<sequence>MANPAFRGHQTYAPVRHYRDKAQTNRQYSEMWTCNWWWDVQKELPHEFGTVTPVIVASDQTQLSTFSGDKKAWPVYLSIGNVEKSIRRKPSSRAFLLVGYIPTSKLECFSEKRRSQMGYQLFHDCMKKVFEPLEKAGREGVKMVCADGYERLVYPLLATYIADYPEQCLVCCCKENSCPRCTVEPSKRGEYVYSILRSPDITLEALRAQSHGERSDEFKSQNLRPINPFWRNLPHCNIFECMTPDLLHQLHKGLFGDHVSKWAMETIRSGHEEIDSRFRAMTPHPTLRHFPKGISSVTQWTRNEYKAMAKVFPGMLANAAEPRVLEAVHAFEDFMYYAHFEVHTDKSLAALDEAWSAFHVHKEVFQDLQIREHFNISKLHNVSHYSESFRSHGTADGFNSESSERLHIDLAKLGYRASNKRNFKVQMTVWLGCQEAVHRHAQYLQWVRPRHNTDKGEEGDDEGEEGSDGEIDDSENNQELVTYTYAKNPPYPEVTIQQIKTDFNCGEWFIWYLRKFLEAQSLPTDLLENPERIFIPAWKKFRLSLPMIAEAETESTLDTVYATKAAPRSITLKGVKPPIPARTSTVIVRVGNDVDTANGPLHGLRIARVRFLFKLPPEISPFPRLLAFVDWFTPFHKYSKPLRMYQVSYAKHQHYQHSEVIFADSIQQTCHLVPEFSRSAINTSTWTSSSILDQCTTFFVNPYLRGRDFFLLRYQTYLHGLENQEGPLDSRQPAKKRRTKK</sequence>
<proteinExistence type="predicted"/>
<accession>A0A4S8LXK4</accession>
<keyword evidence="3" id="KW-1185">Reference proteome</keyword>
<gene>
    <name evidence="2" type="ORF">K435DRAFT_668435</name>
</gene>
<evidence type="ECO:0000313" key="2">
    <source>
        <dbReference type="EMBL" id="THU94436.1"/>
    </source>
</evidence>
<dbReference type="Pfam" id="PF18759">
    <property type="entry name" value="Plavaka"/>
    <property type="match status" value="1"/>
</dbReference>
<dbReference type="OrthoDB" id="2418900at2759"/>
<dbReference type="Proteomes" id="UP000297245">
    <property type="component" value="Unassembled WGS sequence"/>
</dbReference>
<dbReference type="InterPro" id="IPR041078">
    <property type="entry name" value="Plavaka"/>
</dbReference>
<dbReference type="EMBL" id="ML179224">
    <property type="protein sequence ID" value="THU94436.1"/>
    <property type="molecule type" value="Genomic_DNA"/>
</dbReference>
<protein>
    <submittedName>
        <fullName evidence="2">Uncharacterized protein</fullName>
    </submittedName>
</protein>
<organism evidence="2 3">
    <name type="scientific">Dendrothele bispora (strain CBS 962.96)</name>
    <dbReference type="NCBI Taxonomy" id="1314807"/>
    <lineage>
        <taxon>Eukaryota</taxon>
        <taxon>Fungi</taxon>
        <taxon>Dikarya</taxon>
        <taxon>Basidiomycota</taxon>
        <taxon>Agaricomycotina</taxon>
        <taxon>Agaricomycetes</taxon>
        <taxon>Agaricomycetidae</taxon>
        <taxon>Agaricales</taxon>
        <taxon>Agaricales incertae sedis</taxon>
        <taxon>Dendrothele</taxon>
    </lineage>
</organism>
<dbReference type="AlphaFoldDB" id="A0A4S8LXK4"/>
<name>A0A4S8LXK4_DENBC</name>
<evidence type="ECO:0000256" key="1">
    <source>
        <dbReference type="SAM" id="MobiDB-lite"/>
    </source>
</evidence>
<feature type="compositionally biased region" description="Acidic residues" evidence="1">
    <location>
        <begin position="457"/>
        <end position="476"/>
    </location>
</feature>
<evidence type="ECO:0000313" key="3">
    <source>
        <dbReference type="Proteomes" id="UP000297245"/>
    </source>
</evidence>
<feature type="region of interest" description="Disordered" evidence="1">
    <location>
        <begin position="449"/>
        <end position="477"/>
    </location>
</feature>
<reference evidence="2 3" key="1">
    <citation type="journal article" date="2019" name="Nat. Ecol. Evol.">
        <title>Megaphylogeny resolves global patterns of mushroom evolution.</title>
        <authorList>
            <person name="Varga T."/>
            <person name="Krizsan K."/>
            <person name="Foldi C."/>
            <person name="Dima B."/>
            <person name="Sanchez-Garcia M."/>
            <person name="Sanchez-Ramirez S."/>
            <person name="Szollosi G.J."/>
            <person name="Szarkandi J.G."/>
            <person name="Papp V."/>
            <person name="Albert L."/>
            <person name="Andreopoulos W."/>
            <person name="Angelini C."/>
            <person name="Antonin V."/>
            <person name="Barry K.W."/>
            <person name="Bougher N.L."/>
            <person name="Buchanan P."/>
            <person name="Buyck B."/>
            <person name="Bense V."/>
            <person name="Catcheside P."/>
            <person name="Chovatia M."/>
            <person name="Cooper J."/>
            <person name="Damon W."/>
            <person name="Desjardin D."/>
            <person name="Finy P."/>
            <person name="Geml J."/>
            <person name="Haridas S."/>
            <person name="Hughes K."/>
            <person name="Justo A."/>
            <person name="Karasinski D."/>
            <person name="Kautmanova I."/>
            <person name="Kiss B."/>
            <person name="Kocsube S."/>
            <person name="Kotiranta H."/>
            <person name="LaButti K.M."/>
            <person name="Lechner B.E."/>
            <person name="Liimatainen K."/>
            <person name="Lipzen A."/>
            <person name="Lukacs Z."/>
            <person name="Mihaltcheva S."/>
            <person name="Morgado L.N."/>
            <person name="Niskanen T."/>
            <person name="Noordeloos M.E."/>
            <person name="Ohm R.A."/>
            <person name="Ortiz-Santana B."/>
            <person name="Ovrebo C."/>
            <person name="Racz N."/>
            <person name="Riley R."/>
            <person name="Savchenko A."/>
            <person name="Shiryaev A."/>
            <person name="Soop K."/>
            <person name="Spirin V."/>
            <person name="Szebenyi C."/>
            <person name="Tomsovsky M."/>
            <person name="Tulloss R.E."/>
            <person name="Uehling J."/>
            <person name="Grigoriev I.V."/>
            <person name="Vagvolgyi C."/>
            <person name="Papp T."/>
            <person name="Martin F.M."/>
            <person name="Miettinen O."/>
            <person name="Hibbett D.S."/>
            <person name="Nagy L.G."/>
        </authorList>
    </citation>
    <scope>NUCLEOTIDE SEQUENCE [LARGE SCALE GENOMIC DNA]</scope>
    <source>
        <strain evidence="2 3">CBS 962.96</strain>
    </source>
</reference>